<reference evidence="1 2" key="1">
    <citation type="journal article" date="2021" name="Elife">
        <title>Chloroplast acquisition without the gene transfer in kleptoplastic sea slugs, Plakobranchus ocellatus.</title>
        <authorList>
            <person name="Maeda T."/>
            <person name="Takahashi S."/>
            <person name="Yoshida T."/>
            <person name="Shimamura S."/>
            <person name="Takaki Y."/>
            <person name="Nagai Y."/>
            <person name="Toyoda A."/>
            <person name="Suzuki Y."/>
            <person name="Arimoto A."/>
            <person name="Ishii H."/>
            <person name="Satoh N."/>
            <person name="Nishiyama T."/>
            <person name="Hasebe M."/>
            <person name="Maruyama T."/>
            <person name="Minagawa J."/>
            <person name="Obokata J."/>
            <person name="Shigenobu S."/>
        </authorList>
    </citation>
    <scope>NUCLEOTIDE SEQUENCE [LARGE SCALE GENOMIC DNA]</scope>
</reference>
<dbReference type="AlphaFoldDB" id="A0AAV4C141"/>
<name>A0AAV4C141_9GAST</name>
<keyword evidence="2" id="KW-1185">Reference proteome</keyword>
<proteinExistence type="predicted"/>
<protein>
    <recommendedName>
        <fullName evidence="3">Secreted protein</fullName>
    </recommendedName>
</protein>
<accession>A0AAV4C141</accession>
<sequence length="106" mass="11700">MIFKYLGAVIITGWMCEHYVGNLSTPGIFCKLRCGCLKRRSVIPQWYYVQQGVADNGCALALGKTIKMKTTAAAAAAEATATTVTNTKTNKKIMWVHKCLHVRFGE</sequence>
<evidence type="ECO:0000313" key="1">
    <source>
        <dbReference type="EMBL" id="GFO25095.1"/>
    </source>
</evidence>
<gene>
    <name evidence="1" type="ORF">PoB_005160000</name>
</gene>
<evidence type="ECO:0008006" key="3">
    <source>
        <dbReference type="Google" id="ProtNLM"/>
    </source>
</evidence>
<evidence type="ECO:0000313" key="2">
    <source>
        <dbReference type="Proteomes" id="UP000735302"/>
    </source>
</evidence>
<organism evidence="1 2">
    <name type="scientific">Plakobranchus ocellatus</name>
    <dbReference type="NCBI Taxonomy" id="259542"/>
    <lineage>
        <taxon>Eukaryota</taxon>
        <taxon>Metazoa</taxon>
        <taxon>Spiralia</taxon>
        <taxon>Lophotrochozoa</taxon>
        <taxon>Mollusca</taxon>
        <taxon>Gastropoda</taxon>
        <taxon>Heterobranchia</taxon>
        <taxon>Euthyneura</taxon>
        <taxon>Panpulmonata</taxon>
        <taxon>Sacoglossa</taxon>
        <taxon>Placobranchoidea</taxon>
        <taxon>Plakobranchidae</taxon>
        <taxon>Plakobranchus</taxon>
    </lineage>
</organism>
<dbReference type="Proteomes" id="UP000735302">
    <property type="component" value="Unassembled WGS sequence"/>
</dbReference>
<comment type="caution">
    <text evidence="1">The sequence shown here is derived from an EMBL/GenBank/DDBJ whole genome shotgun (WGS) entry which is preliminary data.</text>
</comment>
<dbReference type="EMBL" id="BLXT01005682">
    <property type="protein sequence ID" value="GFO25095.1"/>
    <property type="molecule type" value="Genomic_DNA"/>
</dbReference>